<feature type="compositionally biased region" description="Basic and acidic residues" evidence="1">
    <location>
        <begin position="82"/>
        <end position="99"/>
    </location>
</feature>
<name>A0AAV1UZI7_9STRA</name>
<evidence type="ECO:0000313" key="3">
    <source>
        <dbReference type="Proteomes" id="UP001162060"/>
    </source>
</evidence>
<reference evidence="2" key="1">
    <citation type="submission" date="2024-01" db="EMBL/GenBank/DDBJ databases">
        <authorList>
            <person name="Webb A."/>
        </authorList>
    </citation>
    <scope>NUCLEOTIDE SEQUENCE</scope>
    <source>
        <strain evidence="2">Pm1</strain>
    </source>
</reference>
<dbReference type="EMBL" id="CAKLBY020000253">
    <property type="protein sequence ID" value="CAK7940041.1"/>
    <property type="molecule type" value="Genomic_DNA"/>
</dbReference>
<accession>A0AAV1UZI7</accession>
<feature type="compositionally biased region" description="Basic and acidic residues" evidence="1">
    <location>
        <begin position="125"/>
        <end position="134"/>
    </location>
</feature>
<protein>
    <submittedName>
        <fullName evidence="2">Uncharacterized protein</fullName>
    </submittedName>
</protein>
<sequence>MLCENSSARAPKEAYLPNSPWWRVRISIEMYEGIDNLKSLYDRARKTFSGGPSAAQDVPRRTTQPDPVRQPSIGSGAPKNPRTGDSRATGRDNSSDVRSRRGGSTAAQLDSAGHRESPLMEVEEEERRSPHNRGEACVPESFFDRVTQGLHGDLEHERNRRLQMADTASKHRAEFAFA</sequence>
<organism evidence="2 3">
    <name type="scientific">Peronospora matthiolae</name>
    <dbReference type="NCBI Taxonomy" id="2874970"/>
    <lineage>
        <taxon>Eukaryota</taxon>
        <taxon>Sar</taxon>
        <taxon>Stramenopiles</taxon>
        <taxon>Oomycota</taxon>
        <taxon>Peronosporomycetes</taxon>
        <taxon>Peronosporales</taxon>
        <taxon>Peronosporaceae</taxon>
        <taxon>Peronospora</taxon>
    </lineage>
</organism>
<comment type="caution">
    <text evidence="2">The sequence shown here is derived from an EMBL/GenBank/DDBJ whole genome shotgun (WGS) entry which is preliminary data.</text>
</comment>
<feature type="region of interest" description="Disordered" evidence="1">
    <location>
        <begin position="46"/>
        <end position="140"/>
    </location>
</feature>
<dbReference type="Proteomes" id="UP001162060">
    <property type="component" value="Unassembled WGS sequence"/>
</dbReference>
<proteinExistence type="predicted"/>
<gene>
    <name evidence="2" type="ORF">PM001_LOCUS25191</name>
</gene>
<evidence type="ECO:0000313" key="2">
    <source>
        <dbReference type="EMBL" id="CAK7940041.1"/>
    </source>
</evidence>
<dbReference type="AlphaFoldDB" id="A0AAV1UZI7"/>
<evidence type="ECO:0000256" key="1">
    <source>
        <dbReference type="SAM" id="MobiDB-lite"/>
    </source>
</evidence>